<dbReference type="Proteomes" id="UP001303115">
    <property type="component" value="Unassembled WGS sequence"/>
</dbReference>
<name>A0AAN6PT27_9PEZI</name>
<feature type="transmembrane region" description="Helical" evidence="8">
    <location>
        <begin position="165"/>
        <end position="184"/>
    </location>
</feature>
<dbReference type="Gene3D" id="1.20.1250.20">
    <property type="entry name" value="MFS general substrate transporter like domains"/>
    <property type="match status" value="1"/>
</dbReference>
<comment type="subcellular location">
    <subcellularLocation>
        <location evidence="1">Membrane</location>
        <topology evidence="1">Multi-pass membrane protein</topology>
    </subcellularLocation>
</comment>
<evidence type="ECO:0000256" key="6">
    <source>
        <dbReference type="ARBA" id="ARBA00023136"/>
    </source>
</evidence>
<dbReference type="Pfam" id="PF00083">
    <property type="entry name" value="Sugar_tr"/>
    <property type="match status" value="1"/>
</dbReference>
<dbReference type="GO" id="GO:0016020">
    <property type="term" value="C:membrane"/>
    <property type="evidence" value="ECO:0007669"/>
    <property type="project" value="UniProtKB-SubCell"/>
</dbReference>
<dbReference type="PANTHER" id="PTHR48022">
    <property type="entry name" value="PLASTIDIC GLUCOSE TRANSPORTER 4"/>
    <property type="match status" value="1"/>
</dbReference>
<dbReference type="PROSITE" id="PS50850">
    <property type="entry name" value="MFS"/>
    <property type="match status" value="1"/>
</dbReference>
<evidence type="ECO:0000256" key="3">
    <source>
        <dbReference type="ARBA" id="ARBA00022448"/>
    </source>
</evidence>
<keyword evidence="11" id="KW-1185">Reference proteome</keyword>
<comment type="similarity">
    <text evidence="2 7">Belongs to the major facilitator superfamily. Sugar transporter (TC 2.A.1.1) family.</text>
</comment>
<dbReference type="InterPro" id="IPR036259">
    <property type="entry name" value="MFS_trans_sf"/>
</dbReference>
<evidence type="ECO:0000256" key="5">
    <source>
        <dbReference type="ARBA" id="ARBA00022989"/>
    </source>
</evidence>
<evidence type="ECO:0000313" key="10">
    <source>
        <dbReference type="EMBL" id="KAK4044341.1"/>
    </source>
</evidence>
<reference evidence="11" key="1">
    <citation type="journal article" date="2023" name="Mol. Phylogenet. Evol.">
        <title>Genome-scale phylogeny and comparative genomics of the fungal order Sordariales.</title>
        <authorList>
            <person name="Hensen N."/>
            <person name="Bonometti L."/>
            <person name="Westerberg I."/>
            <person name="Brannstrom I.O."/>
            <person name="Guillou S."/>
            <person name="Cros-Aarteil S."/>
            <person name="Calhoun S."/>
            <person name="Haridas S."/>
            <person name="Kuo A."/>
            <person name="Mondo S."/>
            <person name="Pangilinan J."/>
            <person name="Riley R."/>
            <person name="LaButti K."/>
            <person name="Andreopoulos B."/>
            <person name="Lipzen A."/>
            <person name="Chen C."/>
            <person name="Yan M."/>
            <person name="Daum C."/>
            <person name="Ng V."/>
            <person name="Clum A."/>
            <person name="Steindorff A."/>
            <person name="Ohm R.A."/>
            <person name="Martin F."/>
            <person name="Silar P."/>
            <person name="Natvig D.O."/>
            <person name="Lalanne C."/>
            <person name="Gautier V."/>
            <person name="Ament-Velasquez S.L."/>
            <person name="Kruys A."/>
            <person name="Hutchinson M.I."/>
            <person name="Powell A.J."/>
            <person name="Barry K."/>
            <person name="Miller A.N."/>
            <person name="Grigoriev I.V."/>
            <person name="Debuchy R."/>
            <person name="Gladieux P."/>
            <person name="Hiltunen Thoren M."/>
            <person name="Johannesson H."/>
        </authorList>
    </citation>
    <scope>NUCLEOTIDE SEQUENCE [LARGE SCALE GENOMIC DNA]</scope>
    <source>
        <strain evidence="11">CBS 284.82</strain>
    </source>
</reference>
<evidence type="ECO:0000256" key="1">
    <source>
        <dbReference type="ARBA" id="ARBA00004141"/>
    </source>
</evidence>
<protein>
    <submittedName>
        <fullName evidence="10">General substrate transporter</fullName>
    </submittedName>
</protein>
<feature type="transmembrane region" description="Helical" evidence="8">
    <location>
        <begin position="64"/>
        <end position="91"/>
    </location>
</feature>
<keyword evidence="3 7" id="KW-0813">Transport</keyword>
<feature type="transmembrane region" description="Helical" evidence="8">
    <location>
        <begin position="103"/>
        <end position="127"/>
    </location>
</feature>
<feature type="transmembrane region" description="Helical" evidence="8">
    <location>
        <begin position="384"/>
        <end position="405"/>
    </location>
</feature>
<evidence type="ECO:0000256" key="2">
    <source>
        <dbReference type="ARBA" id="ARBA00010992"/>
    </source>
</evidence>
<sequence>MSSHGSDHITSEKYDTSPEIVSAAVPASHTPKVQGKEKVVHNAELFAAIQEANINPRSKESLHLYFSIFIAFCCACANGYDGSLMTSIIAMPHFKSTFGVESVGPGAAVIFSLYVVGAMVGSPFAAVLSDKLGRRKSMFVGGVVINIGMIIISTSSHLAQIVVGRFVLGLGISVMTVTAPAYALEISPPHWRGRCTGFYNCGWFGGAIPAAIVTFGCNYMDNDYSWRVPLILQSFACLIVMISVFFIPESPRFLMANGQDAEALAFLIKYHGNGDPNSRLVRLEIEEMREGIKQDGIDKVWWDYRPFLVSHSGRWRIAQVLMISIFGQFSGNGLGYFNTTIFENLGVTSVPQQLGYNILNQVLSAIGALTAVSLSDRMPRRKVLVIGTFVCAVALAANSGLTAVLDQQSQRGEIDLSYGQGALASYFLFNIIFSFTYTPLQGAIPTEALETTTRAKGLALSGFIVNGIGFINLFAGPIALKNIGYRYIFVFVAWDVIESILWYFFCVESQGRTIEQLEWVYNQPNPVKASLKVDKVILTDEGKVAEKIVA</sequence>
<feature type="transmembrane region" description="Helical" evidence="8">
    <location>
        <begin position="417"/>
        <end position="437"/>
    </location>
</feature>
<feature type="transmembrane region" description="Helical" evidence="8">
    <location>
        <begin position="139"/>
        <end position="159"/>
    </location>
</feature>
<feature type="transmembrane region" description="Helical" evidence="8">
    <location>
        <begin position="196"/>
        <end position="216"/>
    </location>
</feature>
<dbReference type="InterPro" id="IPR020846">
    <property type="entry name" value="MFS_dom"/>
</dbReference>
<keyword evidence="5 8" id="KW-1133">Transmembrane helix</keyword>
<keyword evidence="4 8" id="KW-0812">Transmembrane</keyword>
<feature type="transmembrane region" description="Helical" evidence="8">
    <location>
        <begin position="485"/>
        <end position="505"/>
    </location>
</feature>
<feature type="transmembrane region" description="Helical" evidence="8">
    <location>
        <begin position="228"/>
        <end position="247"/>
    </location>
</feature>
<evidence type="ECO:0000313" key="11">
    <source>
        <dbReference type="Proteomes" id="UP001303115"/>
    </source>
</evidence>
<dbReference type="NCBIfam" id="TIGR00879">
    <property type="entry name" value="SP"/>
    <property type="match status" value="1"/>
</dbReference>
<feature type="transmembrane region" description="Helical" evidence="8">
    <location>
        <begin position="458"/>
        <end position="479"/>
    </location>
</feature>
<gene>
    <name evidence="10" type="ORF">C8A01DRAFT_31392</name>
</gene>
<comment type="caution">
    <text evidence="10">The sequence shown here is derived from an EMBL/GenBank/DDBJ whole genome shotgun (WGS) entry which is preliminary data.</text>
</comment>
<dbReference type="AlphaFoldDB" id="A0AAN6PT27"/>
<dbReference type="EMBL" id="MU854319">
    <property type="protein sequence ID" value="KAK4044341.1"/>
    <property type="molecule type" value="Genomic_DNA"/>
</dbReference>
<evidence type="ECO:0000256" key="7">
    <source>
        <dbReference type="RuleBase" id="RU003346"/>
    </source>
</evidence>
<proteinExistence type="inferred from homology"/>
<evidence type="ECO:0000256" key="8">
    <source>
        <dbReference type="SAM" id="Phobius"/>
    </source>
</evidence>
<evidence type="ECO:0000259" key="9">
    <source>
        <dbReference type="PROSITE" id="PS50850"/>
    </source>
</evidence>
<dbReference type="PROSITE" id="PS00216">
    <property type="entry name" value="SUGAR_TRANSPORT_1"/>
    <property type="match status" value="1"/>
</dbReference>
<feature type="domain" description="Major facilitator superfamily (MFS) profile" evidence="9">
    <location>
        <begin position="67"/>
        <end position="510"/>
    </location>
</feature>
<keyword evidence="6 8" id="KW-0472">Membrane</keyword>
<dbReference type="PANTHER" id="PTHR48022:SF36">
    <property type="entry name" value="LACTOSE PERMEASE, PUTATIVE (AFU_ORTHOLOGUE AFUA_1G17310)-RELATED"/>
    <property type="match status" value="1"/>
</dbReference>
<accession>A0AAN6PT27</accession>
<evidence type="ECO:0000256" key="4">
    <source>
        <dbReference type="ARBA" id="ARBA00022692"/>
    </source>
</evidence>
<dbReference type="FunFam" id="1.20.1250.20:FF:000217">
    <property type="entry name" value="MFS lactose permease, putative"/>
    <property type="match status" value="1"/>
</dbReference>
<dbReference type="SUPFAM" id="SSF103473">
    <property type="entry name" value="MFS general substrate transporter"/>
    <property type="match status" value="1"/>
</dbReference>
<dbReference type="InterPro" id="IPR003663">
    <property type="entry name" value="Sugar/inositol_transpt"/>
</dbReference>
<dbReference type="InterPro" id="IPR005828">
    <property type="entry name" value="MFS_sugar_transport-like"/>
</dbReference>
<dbReference type="GO" id="GO:0005351">
    <property type="term" value="F:carbohydrate:proton symporter activity"/>
    <property type="evidence" value="ECO:0007669"/>
    <property type="project" value="TreeGrafter"/>
</dbReference>
<dbReference type="InterPro" id="IPR050360">
    <property type="entry name" value="MFS_Sugar_Transporters"/>
</dbReference>
<dbReference type="InterPro" id="IPR005829">
    <property type="entry name" value="Sugar_transporter_CS"/>
</dbReference>
<organism evidence="10 11">
    <name type="scientific">Parachaetomium inaequale</name>
    <dbReference type="NCBI Taxonomy" id="2588326"/>
    <lineage>
        <taxon>Eukaryota</taxon>
        <taxon>Fungi</taxon>
        <taxon>Dikarya</taxon>
        <taxon>Ascomycota</taxon>
        <taxon>Pezizomycotina</taxon>
        <taxon>Sordariomycetes</taxon>
        <taxon>Sordariomycetidae</taxon>
        <taxon>Sordariales</taxon>
        <taxon>Chaetomiaceae</taxon>
        <taxon>Parachaetomium</taxon>
    </lineage>
</organism>